<keyword evidence="1" id="KW-1133">Transmembrane helix</keyword>
<evidence type="ECO:0000256" key="1">
    <source>
        <dbReference type="SAM" id="Phobius"/>
    </source>
</evidence>
<keyword evidence="1" id="KW-0812">Transmembrane</keyword>
<organism evidence="2 3">
    <name type="scientific">[Ruminococcus] lactaris</name>
    <dbReference type="NCBI Taxonomy" id="46228"/>
    <lineage>
        <taxon>Bacteria</taxon>
        <taxon>Bacillati</taxon>
        <taxon>Bacillota</taxon>
        <taxon>Clostridia</taxon>
        <taxon>Lachnospirales</taxon>
        <taxon>Lachnospiraceae</taxon>
        <taxon>Mediterraneibacter</taxon>
    </lineage>
</organism>
<evidence type="ECO:0000313" key="3">
    <source>
        <dbReference type="Proteomes" id="UP000285832"/>
    </source>
</evidence>
<dbReference type="EMBL" id="QRMI01000005">
    <property type="protein sequence ID" value="RHJ63235.1"/>
    <property type="molecule type" value="Genomic_DNA"/>
</dbReference>
<dbReference type="AlphaFoldDB" id="A0A415D8D7"/>
<reference evidence="2 3" key="1">
    <citation type="submission" date="2018-08" db="EMBL/GenBank/DDBJ databases">
        <title>A genome reference for cultivated species of the human gut microbiota.</title>
        <authorList>
            <person name="Zou Y."/>
            <person name="Xue W."/>
            <person name="Luo G."/>
        </authorList>
    </citation>
    <scope>NUCLEOTIDE SEQUENCE [LARGE SCALE GENOMIC DNA]</scope>
    <source>
        <strain evidence="2 3">AM09-9</strain>
    </source>
</reference>
<gene>
    <name evidence="2" type="ORF">DW116_02665</name>
</gene>
<dbReference type="RefSeq" id="WP_118278714.1">
    <property type="nucleotide sequence ID" value="NZ_JAQDJO010000040.1"/>
</dbReference>
<comment type="caution">
    <text evidence="2">The sequence shown here is derived from an EMBL/GenBank/DDBJ whole genome shotgun (WGS) entry which is preliminary data.</text>
</comment>
<name>A0A415D8D7_9FIRM</name>
<sequence>MDELFKFLAEKVNYVAVIILGFIIPGNVLIFVWNQELYFEIDIIRLLILSFGIAFMVYVPNFILTTLFITIKSILTEGNKEQKCNENGMQKRNMTELISMIIAPMFFEFCEIGVYIYSKIVSSNTSISEYCKYIGKYLIQMIGTFFALYIIVPITSPLLLKGWNEFLKIIKLIWDKVKRKKKI</sequence>
<protein>
    <submittedName>
        <fullName evidence="2">Uncharacterized protein</fullName>
    </submittedName>
</protein>
<feature type="transmembrane region" description="Helical" evidence="1">
    <location>
        <begin position="97"/>
        <end position="117"/>
    </location>
</feature>
<feature type="transmembrane region" description="Helical" evidence="1">
    <location>
        <begin position="12"/>
        <end position="34"/>
    </location>
</feature>
<accession>A0A415D8D7</accession>
<proteinExistence type="predicted"/>
<dbReference type="Proteomes" id="UP000285832">
    <property type="component" value="Unassembled WGS sequence"/>
</dbReference>
<evidence type="ECO:0000313" key="2">
    <source>
        <dbReference type="EMBL" id="RHJ63235.1"/>
    </source>
</evidence>
<feature type="transmembrane region" description="Helical" evidence="1">
    <location>
        <begin position="137"/>
        <end position="160"/>
    </location>
</feature>
<keyword evidence="1" id="KW-0472">Membrane</keyword>
<feature type="transmembrane region" description="Helical" evidence="1">
    <location>
        <begin position="46"/>
        <end position="71"/>
    </location>
</feature>